<dbReference type="RefSeq" id="WP_407339628.1">
    <property type="nucleotide sequence ID" value="NZ_CP136862.1"/>
</dbReference>
<evidence type="ECO:0000313" key="4">
    <source>
        <dbReference type="EMBL" id="WOJ90182.1"/>
    </source>
</evidence>
<organism evidence="4 5">
    <name type="scientific">Methylocapsa polymorpha</name>
    <dbReference type="NCBI Taxonomy" id="3080828"/>
    <lineage>
        <taxon>Bacteria</taxon>
        <taxon>Pseudomonadati</taxon>
        <taxon>Pseudomonadota</taxon>
        <taxon>Alphaproteobacteria</taxon>
        <taxon>Hyphomicrobiales</taxon>
        <taxon>Beijerinckiaceae</taxon>
        <taxon>Methylocapsa</taxon>
    </lineage>
</organism>
<dbReference type="InterPro" id="IPR052196">
    <property type="entry name" value="Bact_Kbp"/>
</dbReference>
<dbReference type="SMART" id="SM00257">
    <property type="entry name" value="LysM"/>
    <property type="match status" value="1"/>
</dbReference>
<gene>
    <name evidence="4" type="primary">lysM</name>
    <name evidence="4" type="ORF">RZS28_02435</name>
</gene>
<evidence type="ECO:0000313" key="5">
    <source>
        <dbReference type="Proteomes" id="UP001626536"/>
    </source>
</evidence>
<feature type="region of interest" description="Disordered" evidence="1">
    <location>
        <begin position="20"/>
        <end position="40"/>
    </location>
</feature>
<dbReference type="SUPFAM" id="SSF54106">
    <property type="entry name" value="LysM domain"/>
    <property type="match status" value="1"/>
</dbReference>
<dbReference type="EMBL" id="CP136862">
    <property type="protein sequence ID" value="WOJ90182.1"/>
    <property type="molecule type" value="Genomic_DNA"/>
</dbReference>
<feature type="compositionally biased region" description="Basic and acidic residues" evidence="1">
    <location>
        <begin position="27"/>
        <end position="40"/>
    </location>
</feature>
<dbReference type="PROSITE" id="PS51782">
    <property type="entry name" value="LYSM"/>
    <property type="match status" value="1"/>
</dbReference>
<dbReference type="PANTHER" id="PTHR34700:SF8">
    <property type="entry name" value="POTASSIUM BINDING PROTEIN KBP"/>
    <property type="match status" value="1"/>
</dbReference>
<dbReference type="CDD" id="cd00118">
    <property type="entry name" value="LysM"/>
    <property type="match status" value="1"/>
</dbReference>
<dbReference type="PROSITE" id="PS50914">
    <property type="entry name" value="BON"/>
    <property type="match status" value="1"/>
</dbReference>
<name>A0ABZ0HTS1_9HYPH</name>
<feature type="domain" description="LysM" evidence="3">
    <location>
        <begin position="93"/>
        <end position="144"/>
    </location>
</feature>
<feature type="domain" description="BON" evidence="2">
    <location>
        <begin position="19"/>
        <end position="87"/>
    </location>
</feature>
<dbReference type="Pfam" id="PF04972">
    <property type="entry name" value="BON"/>
    <property type="match status" value="1"/>
</dbReference>
<reference evidence="4 5" key="1">
    <citation type="submission" date="2023-10" db="EMBL/GenBank/DDBJ databases">
        <title>Novel methanotroph of the genus Methylocapsa from a subarctic wetland.</title>
        <authorList>
            <person name="Belova S.E."/>
            <person name="Oshkin I.Y."/>
            <person name="Miroshnikov K."/>
            <person name="Dedysh S.N."/>
        </authorList>
    </citation>
    <scope>NUCLEOTIDE SEQUENCE [LARGE SCALE GENOMIC DNA]</scope>
    <source>
        <strain evidence="4 5">RX1</strain>
    </source>
</reference>
<dbReference type="InterPro" id="IPR007055">
    <property type="entry name" value="BON_dom"/>
</dbReference>
<evidence type="ECO:0000259" key="2">
    <source>
        <dbReference type="PROSITE" id="PS50914"/>
    </source>
</evidence>
<evidence type="ECO:0000256" key="1">
    <source>
        <dbReference type="SAM" id="MobiDB-lite"/>
    </source>
</evidence>
<dbReference type="Proteomes" id="UP001626536">
    <property type="component" value="Chromosome"/>
</dbReference>
<proteinExistence type="predicted"/>
<dbReference type="Gene3D" id="3.10.350.10">
    <property type="entry name" value="LysM domain"/>
    <property type="match status" value="1"/>
</dbReference>
<protein>
    <submittedName>
        <fullName evidence="4">Peptidoglycan-binding protein LysM</fullName>
    </submittedName>
</protein>
<keyword evidence="5" id="KW-1185">Reference proteome</keyword>
<evidence type="ECO:0000259" key="3">
    <source>
        <dbReference type="PROSITE" id="PS51782"/>
    </source>
</evidence>
<dbReference type="NCBIfam" id="NF008399">
    <property type="entry name" value="PRK11198.1"/>
    <property type="match status" value="1"/>
</dbReference>
<dbReference type="InterPro" id="IPR018392">
    <property type="entry name" value="LysM"/>
</dbReference>
<dbReference type="InterPro" id="IPR036779">
    <property type="entry name" value="LysM_dom_sf"/>
</dbReference>
<dbReference type="Pfam" id="PF01476">
    <property type="entry name" value="LysM"/>
    <property type="match status" value="1"/>
</dbReference>
<accession>A0ABZ0HTS1</accession>
<dbReference type="PANTHER" id="PTHR34700">
    <property type="entry name" value="POTASSIUM BINDING PROTEIN KBP"/>
    <property type="match status" value="1"/>
</dbReference>
<sequence>MGLLSFAKSVGAKIVGASETAPAPADQLKKEAEKHGLDMSKTDIKVEGDKVILSGSAASTEEAEKIALAVGNSVGVAKVQNDLKATKPEPESKFYTVKSGDTLWKIAETEYGQGKGPKYNVIFDANKPLLSHPDKIYPGQVLRIPPLAA</sequence>